<feature type="compositionally biased region" description="Basic and acidic residues" evidence="1">
    <location>
        <begin position="22"/>
        <end position="34"/>
    </location>
</feature>
<protein>
    <submittedName>
        <fullName evidence="2">Receptor-like protein 12</fullName>
    </submittedName>
</protein>
<keyword evidence="3" id="KW-1185">Reference proteome</keyword>
<reference evidence="2 3" key="1">
    <citation type="journal article" date="2015" name="Proc. Natl. Acad. Sci. U.S.A.">
        <title>The resurrection genome of Boea hygrometrica: A blueprint for survival of dehydration.</title>
        <authorList>
            <person name="Xiao L."/>
            <person name="Yang G."/>
            <person name="Zhang L."/>
            <person name="Yang X."/>
            <person name="Zhao S."/>
            <person name="Ji Z."/>
            <person name="Zhou Q."/>
            <person name="Hu M."/>
            <person name="Wang Y."/>
            <person name="Chen M."/>
            <person name="Xu Y."/>
            <person name="Jin H."/>
            <person name="Xiao X."/>
            <person name="Hu G."/>
            <person name="Bao F."/>
            <person name="Hu Y."/>
            <person name="Wan P."/>
            <person name="Li L."/>
            <person name="Deng X."/>
            <person name="Kuang T."/>
            <person name="Xiang C."/>
            <person name="Zhu J.K."/>
            <person name="Oliver M.J."/>
            <person name="He Y."/>
        </authorList>
    </citation>
    <scope>NUCLEOTIDE SEQUENCE [LARGE SCALE GENOMIC DNA]</scope>
    <source>
        <strain evidence="3">cv. XS01</strain>
    </source>
</reference>
<dbReference type="AlphaFoldDB" id="A0A2Z7B417"/>
<keyword evidence="2" id="KW-0675">Receptor</keyword>
<name>A0A2Z7B417_9LAMI</name>
<evidence type="ECO:0000313" key="3">
    <source>
        <dbReference type="Proteomes" id="UP000250235"/>
    </source>
</evidence>
<dbReference type="Proteomes" id="UP000250235">
    <property type="component" value="Unassembled WGS sequence"/>
</dbReference>
<dbReference type="EMBL" id="KV010013">
    <property type="protein sequence ID" value="KZV28750.1"/>
    <property type="molecule type" value="Genomic_DNA"/>
</dbReference>
<feature type="region of interest" description="Disordered" evidence="1">
    <location>
        <begin position="1"/>
        <end position="43"/>
    </location>
</feature>
<accession>A0A2Z7B417</accession>
<evidence type="ECO:0000256" key="1">
    <source>
        <dbReference type="SAM" id="MobiDB-lite"/>
    </source>
</evidence>
<organism evidence="2 3">
    <name type="scientific">Dorcoceras hygrometricum</name>
    <dbReference type="NCBI Taxonomy" id="472368"/>
    <lineage>
        <taxon>Eukaryota</taxon>
        <taxon>Viridiplantae</taxon>
        <taxon>Streptophyta</taxon>
        <taxon>Embryophyta</taxon>
        <taxon>Tracheophyta</taxon>
        <taxon>Spermatophyta</taxon>
        <taxon>Magnoliopsida</taxon>
        <taxon>eudicotyledons</taxon>
        <taxon>Gunneridae</taxon>
        <taxon>Pentapetalae</taxon>
        <taxon>asterids</taxon>
        <taxon>lamiids</taxon>
        <taxon>Lamiales</taxon>
        <taxon>Gesneriaceae</taxon>
        <taxon>Didymocarpoideae</taxon>
        <taxon>Trichosporeae</taxon>
        <taxon>Loxocarpinae</taxon>
        <taxon>Dorcoceras</taxon>
    </lineage>
</organism>
<evidence type="ECO:0000313" key="2">
    <source>
        <dbReference type="EMBL" id="KZV28750.1"/>
    </source>
</evidence>
<gene>
    <name evidence="2" type="ORF">F511_25928</name>
</gene>
<sequence>MGNNWKSNSQGIQRHQVHSKQRREAAAIDGENSRGRKKNTKSSIPSSLAVAAAIGICSDHHGKEIPSVKFSSVFLCKPAKELRFWSWTKLGVDPSVQPLKCQFPRGIGRSQRLDAIKVPSEHFMNVFNYCIGVFTIPELKILNSSAAPQEWDSDPPLRQHEIRMMNWLQLVNQLDASCALDSRRTYKPSYVGPSRASPHRSNLDVLCSTNLGVPLMFQLEHIPISSKCTAHRTKVVSQI</sequence>
<proteinExistence type="predicted"/>
<feature type="compositionally biased region" description="Polar residues" evidence="1">
    <location>
        <begin position="1"/>
        <end position="13"/>
    </location>
</feature>